<reference evidence="13 14" key="2">
    <citation type="submission" date="2018-11" db="EMBL/GenBank/DDBJ databases">
        <authorList>
            <consortium name="Pathogen Informatics"/>
        </authorList>
    </citation>
    <scope>NUCLEOTIDE SEQUENCE [LARGE SCALE GENOMIC DNA]</scope>
    <source>
        <strain evidence="13 14">MHpl1</strain>
    </source>
</reference>
<dbReference type="InterPro" id="IPR014881">
    <property type="entry name" value="NOB1_Zn-bd"/>
</dbReference>
<dbReference type="WBParaSite" id="HPLM_0001986201-mRNA-1">
    <property type="protein sequence ID" value="HPLM_0001986201-mRNA-1"/>
    <property type="gene ID" value="HPLM_0001986201"/>
</dbReference>
<dbReference type="AlphaFoldDB" id="A0A0N4X670"/>
<dbReference type="PIRSF" id="PIRSF037125">
    <property type="entry name" value="D-site_20S_pre-rRNA_nuclease"/>
    <property type="match status" value="1"/>
</dbReference>
<keyword evidence="4 8" id="KW-0479">Metal-binding</keyword>
<evidence type="ECO:0000256" key="4">
    <source>
        <dbReference type="ARBA" id="ARBA00022723"/>
    </source>
</evidence>
<gene>
    <name evidence="13" type="ORF">HPLM_LOCUS19854</name>
</gene>
<feature type="binding site" evidence="9">
    <location>
        <position position="286"/>
    </location>
    <ligand>
        <name>Zn(2+)</name>
        <dbReference type="ChEBI" id="CHEBI:29105"/>
    </ligand>
</feature>
<evidence type="ECO:0000256" key="3">
    <source>
        <dbReference type="ARBA" id="ARBA00022722"/>
    </source>
</evidence>
<dbReference type="Gene3D" id="6.20.210.10">
    <property type="entry name" value="Nin one binding (NOB1), Zn-ribbon-like"/>
    <property type="match status" value="1"/>
</dbReference>
<dbReference type="Proteomes" id="UP000268014">
    <property type="component" value="Unassembled WGS sequence"/>
</dbReference>
<dbReference type="EMBL" id="UZAF01021651">
    <property type="protein sequence ID" value="VDO79806.1"/>
    <property type="molecule type" value="Genomic_DNA"/>
</dbReference>
<dbReference type="GO" id="GO:0046872">
    <property type="term" value="F:metal ion binding"/>
    <property type="evidence" value="ECO:0007669"/>
    <property type="project" value="UniProtKB-UniRule"/>
</dbReference>
<dbReference type="SUPFAM" id="SSF144206">
    <property type="entry name" value="NOB1 zinc finger-like"/>
    <property type="match status" value="1"/>
</dbReference>
<feature type="binding site" evidence="9">
    <location>
        <position position="271"/>
    </location>
    <ligand>
        <name>Zn(2+)</name>
        <dbReference type="ChEBI" id="CHEBI:29105"/>
    </ligand>
</feature>
<dbReference type="GO" id="GO:0016787">
    <property type="term" value="F:hydrolase activity"/>
    <property type="evidence" value="ECO:0007669"/>
    <property type="project" value="UniProtKB-KW"/>
</dbReference>
<evidence type="ECO:0000256" key="10">
    <source>
        <dbReference type="SAM" id="MobiDB-lite"/>
    </source>
</evidence>
<reference evidence="15" key="1">
    <citation type="submission" date="2017-02" db="UniProtKB">
        <authorList>
            <consortium name="WormBaseParasite"/>
        </authorList>
    </citation>
    <scope>IDENTIFICATION</scope>
</reference>
<keyword evidence="5" id="KW-0378">Hydrolase</keyword>
<organism evidence="15">
    <name type="scientific">Haemonchus placei</name>
    <name type="common">Barber's pole worm</name>
    <dbReference type="NCBI Taxonomy" id="6290"/>
    <lineage>
        <taxon>Eukaryota</taxon>
        <taxon>Metazoa</taxon>
        <taxon>Ecdysozoa</taxon>
        <taxon>Nematoda</taxon>
        <taxon>Chromadorea</taxon>
        <taxon>Rhabditida</taxon>
        <taxon>Rhabditina</taxon>
        <taxon>Rhabditomorpha</taxon>
        <taxon>Strongyloidea</taxon>
        <taxon>Trichostrongylidae</taxon>
        <taxon>Haemonchus</taxon>
    </lineage>
</organism>
<dbReference type="Gene3D" id="3.40.50.1010">
    <property type="entry name" value="5'-nuclease"/>
    <property type="match status" value="1"/>
</dbReference>
<dbReference type="PANTHER" id="PTHR12814">
    <property type="entry name" value="RNA-BINDING PROTEIN NOB1"/>
    <property type="match status" value="1"/>
</dbReference>
<evidence type="ECO:0000256" key="7">
    <source>
        <dbReference type="ARBA" id="ARBA00023242"/>
    </source>
</evidence>
<feature type="binding site" evidence="9">
    <location>
        <position position="268"/>
    </location>
    <ligand>
        <name>Zn(2+)</name>
        <dbReference type="ChEBI" id="CHEBI:29105"/>
    </ligand>
</feature>
<feature type="binding site" evidence="9">
    <location>
        <position position="283"/>
    </location>
    <ligand>
        <name>Zn(2+)</name>
        <dbReference type="ChEBI" id="CHEBI:29105"/>
    </ligand>
</feature>
<dbReference type="GO" id="GO:0031981">
    <property type="term" value="C:nuclear lumen"/>
    <property type="evidence" value="ECO:0007669"/>
    <property type="project" value="UniProtKB-ARBA"/>
</dbReference>
<dbReference type="GO" id="GO:0030688">
    <property type="term" value="C:preribosome, small subunit precursor"/>
    <property type="evidence" value="ECO:0007669"/>
    <property type="project" value="TreeGrafter"/>
</dbReference>
<proteinExistence type="inferred from homology"/>
<evidence type="ECO:0000259" key="11">
    <source>
        <dbReference type="Pfam" id="PF08772"/>
    </source>
</evidence>
<dbReference type="Pfam" id="PF08772">
    <property type="entry name" value="Zn_ribbon_NOB1"/>
    <property type="match status" value="1"/>
</dbReference>
<dbReference type="GO" id="GO:0004521">
    <property type="term" value="F:RNA endonuclease activity"/>
    <property type="evidence" value="ECO:0007669"/>
    <property type="project" value="UniProtKB-UniRule"/>
</dbReference>
<comment type="function">
    <text evidence="8">May play a role in mRNA degradation.</text>
</comment>
<evidence type="ECO:0000313" key="15">
    <source>
        <dbReference type="WBParaSite" id="HPLM_0001986201-mRNA-1"/>
    </source>
</evidence>
<dbReference type="CDD" id="cd09876">
    <property type="entry name" value="PIN_Nob1-like"/>
    <property type="match status" value="1"/>
</dbReference>
<evidence type="ECO:0000256" key="6">
    <source>
        <dbReference type="ARBA" id="ARBA00022833"/>
    </source>
</evidence>
<keyword evidence="6 8" id="KW-0862">Zinc</keyword>
<evidence type="ECO:0000256" key="1">
    <source>
        <dbReference type="ARBA" id="ARBA00004123"/>
    </source>
</evidence>
<keyword evidence="14" id="KW-1185">Reference proteome</keyword>
<comment type="similarity">
    <text evidence="2 8">Belongs to the NOB1 family.</text>
</comment>
<dbReference type="InterPro" id="IPR033411">
    <property type="entry name" value="Ribonuclease_PIN"/>
</dbReference>
<evidence type="ECO:0000256" key="8">
    <source>
        <dbReference type="PIRNR" id="PIRNR037125"/>
    </source>
</evidence>
<dbReference type="STRING" id="6290.A0A0N4X670"/>
<comment type="subcellular location">
    <subcellularLocation>
        <location evidence="1 8">Nucleus</location>
    </subcellularLocation>
</comment>
<evidence type="ECO:0000259" key="12">
    <source>
        <dbReference type="Pfam" id="PF17146"/>
    </source>
</evidence>
<keyword evidence="3" id="KW-0540">Nuclease</keyword>
<dbReference type="GO" id="GO:0005737">
    <property type="term" value="C:cytoplasm"/>
    <property type="evidence" value="ECO:0007669"/>
    <property type="project" value="UniProtKB-ARBA"/>
</dbReference>
<evidence type="ECO:0000313" key="14">
    <source>
        <dbReference type="Proteomes" id="UP000268014"/>
    </source>
</evidence>
<evidence type="ECO:0000256" key="9">
    <source>
        <dbReference type="PIRSR" id="PIRSR037125-1"/>
    </source>
</evidence>
<dbReference type="OrthoDB" id="446759at2759"/>
<evidence type="ECO:0000256" key="5">
    <source>
        <dbReference type="ARBA" id="ARBA00022801"/>
    </source>
</evidence>
<dbReference type="OMA" id="DYAMQNT"/>
<dbReference type="Pfam" id="PF17146">
    <property type="entry name" value="PIN_6"/>
    <property type="match status" value="1"/>
</dbReference>
<evidence type="ECO:0000256" key="2">
    <source>
        <dbReference type="ARBA" id="ARBA00005858"/>
    </source>
</evidence>
<evidence type="ECO:0000313" key="13">
    <source>
        <dbReference type="EMBL" id="VDO79806.1"/>
    </source>
</evidence>
<protein>
    <recommendedName>
        <fullName evidence="8">RNA-binding protein NOB1</fullName>
    </recommendedName>
</protein>
<accession>A0A0N4X670</accession>
<feature type="domain" description="Nin one binding (NOB1) Zn-ribbon-like" evidence="11">
    <location>
        <begin position="258"/>
        <end position="329"/>
    </location>
</feature>
<feature type="region of interest" description="Disordered" evidence="10">
    <location>
        <begin position="377"/>
        <end position="398"/>
    </location>
</feature>
<feature type="domain" description="Ribonuclease PIN" evidence="12">
    <location>
        <begin position="19"/>
        <end position="120"/>
    </location>
</feature>
<dbReference type="InterPro" id="IPR017117">
    <property type="entry name" value="Nob1_euk"/>
</dbReference>
<dbReference type="InterPro" id="IPR036283">
    <property type="entry name" value="NOB1_Zf-like_sf"/>
</dbReference>
<dbReference type="FunFam" id="3.40.50.1010:FF:000020">
    <property type="entry name" value="20S-pre-rRNA D-site endonuclease NOB1"/>
    <property type="match status" value="1"/>
</dbReference>
<dbReference type="PANTHER" id="PTHR12814:SF2">
    <property type="entry name" value="RNA-BINDING PROTEIN NOB1"/>
    <property type="match status" value="1"/>
</dbReference>
<dbReference type="InterPro" id="IPR039907">
    <property type="entry name" value="NOB1"/>
</dbReference>
<sequence>MTESLKGAPKKSEKPVKHLILDTGAVIANVNLHFSTKVYVVYSRLYFQELAENYYAPPEVVDELRSRRSKITFDMLPFEVLIREPSAIALRKVVDASKKTGDFVSLSLADIKVIALTYDIHSEYCRKTETVGIHFIPFYKMNKKAGLQVPDEEASMSDVMNEINASTAGKTSSASDSEKEMKVEPSLNTLPEGFCDSVCSDDEEGWITEDNLSKALRKMGALEVEEGLTVGCLTTDFALQNVLLSMHLGLVSLNGYRIKKLKTFILRCRACFKTTPIMTKEFCPACGNKMLHKVAVSVDENGEQVLHINWERLANKRGLKHSLPAPKGGKHAVMEKLFEDQPMPQNRMAKVRADPLEDGPFSIHDVTSRSAMLGVRTMNNKHRQRRNPNEARAGGRRK</sequence>
<dbReference type="GO" id="GO:0030490">
    <property type="term" value="P:maturation of SSU-rRNA"/>
    <property type="evidence" value="ECO:0007669"/>
    <property type="project" value="TreeGrafter"/>
</dbReference>
<name>A0A0N4X670_HAEPC</name>
<keyword evidence="7 8" id="KW-0539">Nucleus</keyword>